<reference evidence="1 2" key="1">
    <citation type="submission" date="2017-06" db="EMBL/GenBank/DDBJ databases">
        <authorList>
            <consortium name="Pathogen Informatics"/>
        </authorList>
    </citation>
    <scope>NUCLEOTIDE SEQUENCE [LARGE SCALE GENOMIC DNA]</scope>
    <source>
        <strain evidence="1 2">NCTC12018</strain>
    </source>
</reference>
<dbReference type="AlphaFoldDB" id="A0A239ZAZ4"/>
<accession>A0A239ZAZ4</accession>
<dbReference type="InterPro" id="IPR036619">
    <property type="entry name" value="NinB_sf"/>
</dbReference>
<dbReference type="EMBL" id="LT906470">
    <property type="protein sequence ID" value="SNV67854.1"/>
    <property type="molecule type" value="Genomic_DNA"/>
</dbReference>
<dbReference type="Proteomes" id="UP000214973">
    <property type="component" value="Chromosome 1"/>
</dbReference>
<protein>
    <recommendedName>
        <fullName evidence="3">NinB protein</fullName>
    </recommendedName>
</protein>
<evidence type="ECO:0008006" key="3">
    <source>
        <dbReference type="Google" id="ProtNLM"/>
    </source>
</evidence>
<sequence length="185" mass="21315">MKWSVKGIELLRSPLGVMVVIPAPQDNDLSKINTDKEYTVEIKRKTKSRSLNANSYCWLIAQKIAVELSKNSYTTKEDVYKKAIKDCGHFTYVPVREDAVERYIQIWQSHGIGWLAEDAGECKSIKGYHNIMCYHGSSVYNTKEMARLIDCLTDECEQLGIKLEPSEYIQSLIEGWESEQQKEKR</sequence>
<dbReference type="Gene3D" id="1.10.3790.10">
    <property type="entry name" value="NinB"/>
    <property type="match status" value="1"/>
</dbReference>
<dbReference type="KEGG" id="vrm:44547418_01141"/>
<dbReference type="RefSeq" id="WP_095066086.1">
    <property type="nucleotide sequence ID" value="NZ_LT906470.1"/>
</dbReference>
<gene>
    <name evidence="1" type="ORF">SAMEA44547418_01141</name>
</gene>
<proteinExistence type="predicted"/>
<evidence type="ECO:0000313" key="2">
    <source>
        <dbReference type="Proteomes" id="UP000214973"/>
    </source>
</evidence>
<evidence type="ECO:0000313" key="1">
    <source>
        <dbReference type="EMBL" id="SNV67854.1"/>
    </source>
</evidence>
<name>A0A239ZAZ4_9FIRM</name>
<organism evidence="1 2">
    <name type="scientific">Veillonella rodentium</name>
    <dbReference type="NCBI Taxonomy" id="248315"/>
    <lineage>
        <taxon>Bacteria</taxon>
        <taxon>Bacillati</taxon>
        <taxon>Bacillota</taxon>
        <taxon>Negativicutes</taxon>
        <taxon>Veillonellales</taxon>
        <taxon>Veillonellaceae</taxon>
        <taxon>Veillonella</taxon>
    </lineage>
</organism>
<keyword evidence="2" id="KW-1185">Reference proteome</keyword>